<protein>
    <submittedName>
        <fullName evidence="2">Uncharacterized protein</fullName>
    </submittedName>
</protein>
<reference evidence="2" key="1">
    <citation type="journal article" date="2019" name="bioRxiv">
        <title>The Genome of the Zebra Mussel, Dreissena polymorpha: A Resource for Invasive Species Research.</title>
        <authorList>
            <person name="McCartney M.A."/>
            <person name="Auch B."/>
            <person name="Kono T."/>
            <person name="Mallez S."/>
            <person name="Zhang Y."/>
            <person name="Obille A."/>
            <person name="Becker A."/>
            <person name="Abrahante J.E."/>
            <person name="Garbe J."/>
            <person name="Badalamenti J.P."/>
            <person name="Herman A."/>
            <person name="Mangelson H."/>
            <person name="Liachko I."/>
            <person name="Sullivan S."/>
            <person name="Sone E.D."/>
            <person name="Koren S."/>
            <person name="Silverstein K.A.T."/>
            <person name="Beckman K.B."/>
            <person name="Gohl D.M."/>
        </authorList>
    </citation>
    <scope>NUCLEOTIDE SEQUENCE</scope>
    <source>
        <strain evidence="2">Duluth1</strain>
        <tissue evidence="2">Whole animal</tissue>
    </source>
</reference>
<proteinExistence type="predicted"/>
<accession>A0A9D4LP84</accession>
<comment type="caution">
    <text evidence="2">The sequence shown here is derived from an EMBL/GenBank/DDBJ whole genome shotgun (WGS) entry which is preliminary data.</text>
</comment>
<keyword evidence="3" id="KW-1185">Reference proteome</keyword>
<dbReference type="AlphaFoldDB" id="A0A9D4LP84"/>
<evidence type="ECO:0000313" key="2">
    <source>
        <dbReference type="EMBL" id="KAH3862432.1"/>
    </source>
</evidence>
<feature type="region of interest" description="Disordered" evidence="1">
    <location>
        <begin position="189"/>
        <end position="217"/>
    </location>
</feature>
<sequence>MDGRMDLSALERTRLLSSLSSGSLAHLSSSISGTSITDSVAQLRSAADRSSTETASPLLEYSRGFLPPGALFPPSSGYGAMMASYLTGSGHVPDSLKHLLPEMRQYWGANAHSESYARYLLGTMYNPYLPYLPATESLALFAQSSASSSQLEALHAHAAVQHRIYDLQKEALYGQGPFSPGLHPHLHLLHNPGGQAEPTNLSISSSKAKNWRRETWS</sequence>
<dbReference type="Proteomes" id="UP000828390">
    <property type="component" value="Unassembled WGS sequence"/>
</dbReference>
<dbReference type="EMBL" id="JAIWYP010000002">
    <property type="protein sequence ID" value="KAH3862432.1"/>
    <property type="molecule type" value="Genomic_DNA"/>
</dbReference>
<dbReference type="OrthoDB" id="6426227at2759"/>
<reference evidence="2" key="2">
    <citation type="submission" date="2020-11" db="EMBL/GenBank/DDBJ databases">
        <authorList>
            <person name="McCartney M.A."/>
            <person name="Auch B."/>
            <person name="Kono T."/>
            <person name="Mallez S."/>
            <person name="Becker A."/>
            <person name="Gohl D.M."/>
            <person name="Silverstein K.A.T."/>
            <person name="Koren S."/>
            <person name="Bechman K.B."/>
            <person name="Herman A."/>
            <person name="Abrahante J.E."/>
            <person name="Garbe J."/>
        </authorList>
    </citation>
    <scope>NUCLEOTIDE SEQUENCE</scope>
    <source>
        <strain evidence="2">Duluth1</strain>
        <tissue evidence="2">Whole animal</tissue>
    </source>
</reference>
<evidence type="ECO:0000256" key="1">
    <source>
        <dbReference type="SAM" id="MobiDB-lite"/>
    </source>
</evidence>
<feature type="compositionally biased region" description="Polar residues" evidence="1">
    <location>
        <begin position="197"/>
        <end position="208"/>
    </location>
</feature>
<evidence type="ECO:0000313" key="3">
    <source>
        <dbReference type="Proteomes" id="UP000828390"/>
    </source>
</evidence>
<organism evidence="2 3">
    <name type="scientific">Dreissena polymorpha</name>
    <name type="common">Zebra mussel</name>
    <name type="synonym">Mytilus polymorpha</name>
    <dbReference type="NCBI Taxonomy" id="45954"/>
    <lineage>
        <taxon>Eukaryota</taxon>
        <taxon>Metazoa</taxon>
        <taxon>Spiralia</taxon>
        <taxon>Lophotrochozoa</taxon>
        <taxon>Mollusca</taxon>
        <taxon>Bivalvia</taxon>
        <taxon>Autobranchia</taxon>
        <taxon>Heteroconchia</taxon>
        <taxon>Euheterodonta</taxon>
        <taxon>Imparidentia</taxon>
        <taxon>Neoheterodontei</taxon>
        <taxon>Myida</taxon>
        <taxon>Dreissenoidea</taxon>
        <taxon>Dreissenidae</taxon>
        <taxon>Dreissena</taxon>
    </lineage>
</organism>
<gene>
    <name evidence="2" type="ORF">DPMN_025399</name>
</gene>
<name>A0A9D4LP84_DREPO</name>